<gene>
    <name evidence="2" type="ORF">chiPu_0001362</name>
</gene>
<feature type="region of interest" description="Disordered" evidence="1">
    <location>
        <begin position="542"/>
        <end position="582"/>
    </location>
</feature>
<dbReference type="PANTHER" id="PTHR38004:SF1">
    <property type="entry name" value="PROLINE-RICH PROTEIN 33"/>
    <property type="match status" value="1"/>
</dbReference>
<feature type="compositionally biased region" description="Polar residues" evidence="1">
    <location>
        <begin position="391"/>
        <end position="402"/>
    </location>
</feature>
<evidence type="ECO:0000313" key="3">
    <source>
        <dbReference type="Proteomes" id="UP000287033"/>
    </source>
</evidence>
<protein>
    <submittedName>
        <fullName evidence="2">Uncharacterized protein</fullName>
    </submittedName>
</protein>
<feature type="compositionally biased region" description="Basic and acidic residues" evidence="1">
    <location>
        <begin position="570"/>
        <end position="579"/>
    </location>
</feature>
<sequence length="690" mass="76594">MGIKMLMAVTTLPATSHYVSPNPKPPPLAPKPDKDNIKLQKILKRAAKRKAAQTYLQAMDASDKFHSYLPKPFRSSLSPVNEASPDVEYYEYHSWSPRSLLSPRIPSSSFPPYRQGPTIVTHAHVASPYPAHKSFYKGKIELLPKIEISTPQSPAENQNQVQAKLPPPIVPAKIFTIPTFQPGIKAQELPKFSVPPRFSPSIYTPRSWSTTEVTTANISTTASTAFKGPEVPELHVTDTFGANGANINVANTVVPGIETYTAKMVINEVEQESFLNSLQAWTPTYEAPRGKTPIYEGPAAKTPIYEGPATMTPTYDVSRARTPTYDTSRARTPTYEPPAARTPTYEAARGRSPTYEASRARSPTYEASRARTPTYKPPAARTPTYELPATRTPTYESPTARTPTYEPPAAKTPTYEAPRARTPTHEATRSRGKYDPLGANTLQNEGTQENLTEKAANTSAIGTDDLTVGIGAIKIEIQRMDMPTQKTTAETKSSPTDIAAETMTHKGAKELSKAEPQLKSPERVKPLKSKISGWTRLKKHMIVEEEPPKFPEPEPNLPEAGTQEQNQDESEAKKQESKKAKVSRANKMWDAVLFQMFAAQQRMQSEQESNLDNSKQMQQATPAFSSRLPLLLFRPRFDARKLKEAAERPLKKISTTLIESGLHRKGIDDEELKDFNRTAKGWPTQQKEIS</sequence>
<dbReference type="PANTHER" id="PTHR38004">
    <property type="entry name" value="PROLINE-RICH PROTEIN 33"/>
    <property type="match status" value="1"/>
</dbReference>
<dbReference type="OMA" id="RARTPTY"/>
<dbReference type="Pfam" id="PF15485">
    <property type="entry name" value="DUF4643"/>
    <property type="match status" value="1"/>
</dbReference>
<dbReference type="OrthoDB" id="329227at2759"/>
<feature type="compositionally biased region" description="Basic and acidic residues" evidence="1">
    <location>
        <begin position="542"/>
        <end position="552"/>
    </location>
</feature>
<dbReference type="AlphaFoldDB" id="A0A401RXU0"/>
<proteinExistence type="predicted"/>
<dbReference type="Proteomes" id="UP000287033">
    <property type="component" value="Unassembled WGS sequence"/>
</dbReference>
<feature type="region of interest" description="Disordered" evidence="1">
    <location>
        <begin position="602"/>
        <end position="622"/>
    </location>
</feature>
<dbReference type="InterPro" id="IPR028004">
    <property type="entry name" value="DUF4643"/>
</dbReference>
<organism evidence="2 3">
    <name type="scientific">Chiloscyllium punctatum</name>
    <name type="common">Brownbanded bambooshark</name>
    <name type="synonym">Hemiscyllium punctatum</name>
    <dbReference type="NCBI Taxonomy" id="137246"/>
    <lineage>
        <taxon>Eukaryota</taxon>
        <taxon>Metazoa</taxon>
        <taxon>Chordata</taxon>
        <taxon>Craniata</taxon>
        <taxon>Vertebrata</taxon>
        <taxon>Chondrichthyes</taxon>
        <taxon>Elasmobranchii</taxon>
        <taxon>Galeomorphii</taxon>
        <taxon>Galeoidea</taxon>
        <taxon>Orectolobiformes</taxon>
        <taxon>Hemiscylliidae</taxon>
        <taxon>Chiloscyllium</taxon>
    </lineage>
</organism>
<accession>A0A401RXU0</accession>
<dbReference type="EMBL" id="BEZZ01000020">
    <property type="protein sequence ID" value="GCC22971.1"/>
    <property type="molecule type" value="Genomic_DNA"/>
</dbReference>
<reference evidence="2 3" key="1">
    <citation type="journal article" date="2018" name="Nat. Ecol. Evol.">
        <title>Shark genomes provide insights into elasmobranch evolution and the origin of vertebrates.</title>
        <authorList>
            <person name="Hara Y"/>
            <person name="Yamaguchi K"/>
            <person name="Onimaru K"/>
            <person name="Kadota M"/>
            <person name="Koyanagi M"/>
            <person name="Keeley SD"/>
            <person name="Tatsumi K"/>
            <person name="Tanaka K"/>
            <person name="Motone F"/>
            <person name="Kageyama Y"/>
            <person name="Nozu R"/>
            <person name="Adachi N"/>
            <person name="Nishimura O"/>
            <person name="Nakagawa R"/>
            <person name="Tanegashima C"/>
            <person name="Kiyatake I"/>
            <person name="Matsumoto R"/>
            <person name="Murakumo K"/>
            <person name="Nishida K"/>
            <person name="Terakita A"/>
            <person name="Kuratani S"/>
            <person name="Sato K"/>
            <person name="Hyodo S Kuraku.S."/>
        </authorList>
    </citation>
    <scope>NUCLEOTIDE SEQUENCE [LARGE SCALE GENOMIC DNA]</scope>
</reference>
<evidence type="ECO:0000256" key="1">
    <source>
        <dbReference type="SAM" id="MobiDB-lite"/>
    </source>
</evidence>
<name>A0A401RXU0_CHIPU</name>
<comment type="caution">
    <text evidence="2">The sequence shown here is derived from an EMBL/GenBank/DDBJ whole genome shotgun (WGS) entry which is preliminary data.</text>
</comment>
<evidence type="ECO:0000313" key="2">
    <source>
        <dbReference type="EMBL" id="GCC22971.1"/>
    </source>
</evidence>
<keyword evidence="3" id="KW-1185">Reference proteome</keyword>
<feature type="region of interest" description="Disordered" evidence="1">
    <location>
        <begin position="16"/>
        <end position="35"/>
    </location>
</feature>
<feature type="compositionally biased region" description="Basic and acidic residues" evidence="1">
    <location>
        <begin position="423"/>
        <end position="434"/>
    </location>
</feature>
<feature type="region of interest" description="Disordered" evidence="1">
    <location>
        <begin position="292"/>
        <end position="442"/>
    </location>
</feature>